<feature type="region of interest" description="Disordered" evidence="6">
    <location>
        <begin position="287"/>
        <end position="332"/>
    </location>
</feature>
<dbReference type="Pfam" id="PF12999">
    <property type="entry name" value="PRKCSH-like"/>
    <property type="match status" value="1"/>
</dbReference>
<feature type="signal peptide" evidence="7">
    <location>
        <begin position="1"/>
        <end position="22"/>
    </location>
</feature>
<evidence type="ECO:0000313" key="9">
    <source>
        <dbReference type="EMBL" id="KAG2175549.1"/>
    </source>
</evidence>
<dbReference type="Proteomes" id="UP000654370">
    <property type="component" value="Unassembled WGS sequence"/>
</dbReference>
<keyword evidence="5" id="KW-0175">Coiled coil</keyword>
<dbReference type="InterPro" id="IPR009011">
    <property type="entry name" value="Man6P_isomerase_rcpt-bd_dom_sf"/>
</dbReference>
<name>A0A8H7PLA7_MORIS</name>
<dbReference type="PANTHER" id="PTHR12630:SF1">
    <property type="entry name" value="GLUCOSIDASE 2 SUBUNIT BETA"/>
    <property type="match status" value="1"/>
</dbReference>
<proteinExistence type="predicted"/>
<keyword evidence="2 7" id="KW-0732">Signal</keyword>
<dbReference type="InterPro" id="IPR039794">
    <property type="entry name" value="Gtb1-like"/>
</dbReference>
<evidence type="ECO:0000313" key="10">
    <source>
        <dbReference type="Proteomes" id="UP000654370"/>
    </source>
</evidence>
<keyword evidence="10" id="KW-1185">Reference proteome</keyword>
<evidence type="ECO:0000256" key="1">
    <source>
        <dbReference type="ARBA" id="ARBA00022387"/>
    </source>
</evidence>
<dbReference type="Pfam" id="PF13015">
    <property type="entry name" value="PRKCSH_1"/>
    <property type="match status" value="1"/>
</dbReference>
<keyword evidence="3" id="KW-0256">Endoplasmic reticulum</keyword>
<evidence type="ECO:0000256" key="5">
    <source>
        <dbReference type="SAM" id="Coils"/>
    </source>
</evidence>
<dbReference type="PANTHER" id="PTHR12630">
    <property type="entry name" value="N-LINKED OLIGOSACCHARIDE PROCESSING"/>
    <property type="match status" value="1"/>
</dbReference>
<evidence type="ECO:0000256" key="7">
    <source>
        <dbReference type="SAM" id="SignalP"/>
    </source>
</evidence>
<dbReference type="PROSITE" id="PS51914">
    <property type="entry name" value="MRH"/>
    <property type="match status" value="1"/>
</dbReference>
<accession>A0A8H7PLA7</accession>
<keyword evidence="4" id="KW-1015">Disulfide bond</keyword>
<feature type="region of interest" description="Disordered" evidence="6">
    <location>
        <begin position="189"/>
        <end position="218"/>
    </location>
</feature>
<dbReference type="GO" id="GO:0006491">
    <property type="term" value="P:N-glycan processing"/>
    <property type="evidence" value="ECO:0007669"/>
    <property type="project" value="TreeGrafter"/>
</dbReference>
<dbReference type="InterPro" id="IPR036607">
    <property type="entry name" value="PRKCSH"/>
</dbReference>
<evidence type="ECO:0000259" key="8">
    <source>
        <dbReference type="PROSITE" id="PS51914"/>
    </source>
</evidence>
<evidence type="ECO:0000256" key="4">
    <source>
        <dbReference type="ARBA" id="ARBA00023157"/>
    </source>
</evidence>
<dbReference type="InterPro" id="IPR028146">
    <property type="entry name" value="PRKCSH_N"/>
</dbReference>
<reference evidence="9" key="1">
    <citation type="submission" date="2020-12" db="EMBL/GenBank/DDBJ databases">
        <title>Metabolic potential, ecology and presence of endohyphal bacteria is reflected in genomic diversity of Mucoromycotina.</title>
        <authorList>
            <person name="Muszewska A."/>
            <person name="Okrasinska A."/>
            <person name="Steczkiewicz K."/>
            <person name="Drgas O."/>
            <person name="Orlowska M."/>
            <person name="Perlinska-Lenart U."/>
            <person name="Aleksandrzak-Piekarczyk T."/>
            <person name="Szatraj K."/>
            <person name="Zielenkiewicz U."/>
            <person name="Pilsyk S."/>
            <person name="Malc E."/>
            <person name="Mieczkowski P."/>
            <person name="Kruszewska J.S."/>
            <person name="Biernat P."/>
            <person name="Pawlowska J."/>
        </authorList>
    </citation>
    <scope>NUCLEOTIDE SEQUENCE</scope>
    <source>
        <strain evidence="9">WA0000067209</strain>
    </source>
</reference>
<dbReference type="Gene3D" id="2.70.130.10">
    <property type="entry name" value="Mannose-6-phosphate receptor binding domain"/>
    <property type="match status" value="1"/>
</dbReference>
<feature type="compositionally biased region" description="Basic and acidic residues" evidence="6">
    <location>
        <begin position="189"/>
        <end position="201"/>
    </location>
</feature>
<dbReference type="GO" id="GO:0017177">
    <property type="term" value="C:glucosidase II complex"/>
    <property type="evidence" value="ECO:0007669"/>
    <property type="project" value="TreeGrafter"/>
</dbReference>
<sequence>MLTKGPLSCILAAVLLATPALSQNVRGVAPENVEQALYKVSGDTWTCLDKSKTIPASAINDDYCDCPDGSDEPGTSACPNGVFYCENKGHIPSYIKSYRVNDGVCDAECCDGSDESSGLIKCDNICKEVGIQYRKQKAELDAIVAAGATTKREWIAYGQTKEKENQIRKAQLEEEIAVLRKELEVLQKSEDAARSQEKEARNTYATLHGSSGSSKCPPCKTNCDAAQLKIGSLKNHIRNLQDEVDELLNLLHDMKRDHNQNYHDMAVKSAISGYDEFLVEYDNVKSERQEDVEDTQYEENLESVTEDITDGFSNEESEEDQDPKVKEAKQGKSNMISRVASLLVTKLEHILPAKVMQALPSYLSMDDAERLQQVVTDASNAVQNKHNDIDNKESELRTVNEQLDKDYGKDKEWMKLDQQCFEKDEGEYVYSICIFGHAHQKSNRDGANTSLGNFESFSGSSDANSPEYHSKQLYNHGAKCWNGPERSVKAVFECGSTTEILEVTEPEKCEYQFKMRSPAACSHIATKEEKESEARIVHQEL</sequence>
<feature type="domain" description="MRH" evidence="8">
    <location>
        <begin position="418"/>
        <end position="523"/>
    </location>
</feature>
<feature type="coiled-coil region" evidence="5">
    <location>
        <begin position="223"/>
        <end position="257"/>
    </location>
</feature>
<protein>
    <recommendedName>
        <fullName evidence="1">Glucosidase 2 subunit beta</fullName>
    </recommendedName>
</protein>
<comment type="caution">
    <text evidence="9">The sequence shown here is derived from an EMBL/GenBank/DDBJ whole genome shotgun (WGS) entry which is preliminary data.</text>
</comment>
<gene>
    <name evidence="9" type="ORF">INT43_001196</name>
</gene>
<evidence type="ECO:0000256" key="2">
    <source>
        <dbReference type="ARBA" id="ARBA00022729"/>
    </source>
</evidence>
<dbReference type="AlphaFoldDB" id="A0A8H7PLA7"/>
<evidence type="ECO:0000256" key="3">
    <source>
        <dbReference type="ARBA" id="ARBA00022824"/>
    </source>
</evidence>
<feature type="compositionally biased region" description="Acidic residues" evidence="6">
    <location>
        <begin position="290"/>
        <end position="321"/>
    </location>
</feature>
<feature type="compositionally biased region" description="Polar residues" evidence="6">
    <location>
        <begin position="203"/>
        <end position="214"/>
    </location>
</feature>
<dbReference type="OrthoDB" id="28322at2759"/>
<organism evidence="9 10">
    <name type="scientific">Mortierella isabellina</name>
    <name type="common">Filamentous fungus</name>
    <name type="synonym">Umbelopsis isabellina</name>
    <dbReference type="NCBI Taxonomy" id="91625"/>
    <lineage>
        <taxon>Eukaryota</taxon>
        <taxon>Fungi</taxon>
        <taxon>Fungi incertae sedis</taxon>
        <taxon>Mucoromycota</taxon>
        <taxon>Mucoromycotina</taxon>
        <taxon>Umbelopsidomycetes</taxon>
        <taxon>Umbelopsidales</taxon>
        <taxon>Umbelopsidaceae</taxon>
        <taxon>Umbelopsis</taxon>
    </lineage>
</organism>
<evidence type="ECO:0000256" key="6">
    <source>
        <dbReference type="SAM" id="MobiDB-lite"/>
    </source>
</evidence>
<feature type="chain" id="PRO_5034320090" description="Glucosidase 2 subunit beta" evidence="7">
    <location>
        <begin position="23"/>
        <end position="541"/>
    </location>
</feature>
<dbReference type="InterPro" id="IPR044865">
    <property type="entry name" value="MRH_dom"/>
</dbReference>
<dbReference type="EMBL" id="JAEPQZ010000011">
    <property type="protein sequence ID" value="KAG2175549.1"/>
    <property type="molecule type" value="Genomic_DNA"/>
</dbReference>
<dbReference type="SUPFAM" id="SSF50911">
    <property type="entry name" value="Mannose 6-phosphate receptor domain"/>
    <property type="match status" value="1"/>
</dbReference>